<dbReference type="InterPro" id="IPR000629">
    <property type="entry name" value="RNA-helicase_DEAD-box_CS"/>
</dbReference>
<protein>
    <submittedName>
        <fullName evidence="11">DEAD/DEAH box family ATP-dependent RNA helicase</fullName>
    </submittedName>
</protein>
<feature type="domain" description="Helicase ATP-binding" evidence="8">
    <location>
        <begin position="33"/>
        <end position="206"/>
    </location>
</feature>
<dbReference type="InterPro" id="IPR044742">
    <property type="entry name" value="DEAD/DEAH_RhlB"/>
</dbReference>
<dbReference type="InterPro" id="IPR027417">
    <property type="entry name" value="P-loop_NTPase"/>
</dbReference>
<dbReference type="GO" id="GO:0003724">
    <property type="term" value="F:RNA helicase activity"/>
    <property type="evidence" value="ECO:0007669"/>
    <property type="project" value="InterPro"/>
</dbReference>
<evidence type="ECO:0000256" key="5">
    <source>
        <dbReference type="ARBA" id="ARBA00038437"/>
    </source>
</evidence>
<keyword evidence="1 7" id="KW-0547">Nucleotide-binding</keyword>
<keyword evidence="3 7" id="KW-0347">Helicase</keyword>
<reference evidence="11 12" key="1">
    <citation type="submission" date="2019-07" db="EMBL/GenBank/DDBJ databases">
        <title>Whole genome shotgun sequence of Chryseobacterium lathyri NBRC 105250.</title>
        <authorList>
            <person name="Hosoyama A."/>
            <person name="Uohara A."/>
            <person name="Ohji S."/>
            <person name="Ichikawa N."/>
        </authorList>
    </citation>
    <scope>NUCLEOTIDE SEQUENCE [LARGE SCALE GENOMIC DNA]</scope>
    <source>
        <strain evidence="11 12">NBRC 105250</strain>
    </source>
</reference>
<dbReference type="GO" id="GO:0005829">
    <property type="term" value="C:cytosol"/>
    <property type="evidence" value="ECO:0007669"/>
    <property type="project" value="TreeGrafter"/>
</dbReference>
<dbReference type="PANTHER" id="PTHR47959:SF13">
    <property type="entry name" value="ATP-DEPENDENT RNA HELICASE RHLE"/>
    <property type="match status" value="1"/>
</dbReference>
<dbReference type="PROSITE" id="PS51195">
    <property type="entry name" value="Q_MOTIF"/>
    <property type="match status" value="1"/>
</dbReference>
<dbReference type="PANTHER" id="PTHR47959">
    <property type="entry name" value="ATP-DEPENDENT RNA HELICASE RHLE-RELATED"/>
    <property type="match status" value="1"/>
</dbReference>
<evidence type="ECO:0000259" key="9">
    <source>
        <dbReference type="PROSITE" id="PS51194"/>
    </source>
</evidence>
<keyword evidence="4 7" id="KW-0067">ATP-binding</keyword>
<evidence type="ECO:0000313" key="12">
    <source>
        <dbReference type="Proteomes" id="UP000321150"/>
    </source>
</evidence>
<dbReference type="PROSITE" id="PS51192">
    <property type="entry name" value="HELICASE_ATP_BIND_1"/>
    <property type="match status" value="1"/>
</dbReference>
<dbReference type="SMART" id="SM00487">
    <property type="entry name" value="DEXDc"/>
    <property type="match status" value="1"/>
</dbReference>
<accession>A0A511Y564</accession>
<dbReference type="Proteomes" id="UP000321150">
    <property type="component" value="Unassembled WGS sequence"/>
</dbReference>
<gene>
    <name evidence="11" type="ORF">CLA01_04120</name>
</gene>
<evidence type="ECO:0000256" key="6">
    <source>
        <dbReference type="PROSITE-ProRule" id="PRU00552"/>
    </source>
</evidence>
<dbReference type="EMBL" id="BJYI01000001">
    <property type="protein sequence ID" value="GEN70340.1"/>
    <property type="molecule type" value="Genomic_DNA"/>
</dbReference>
<sequence>MMSFKNLNLINPIVRAVTEAGYSKPTEIQYTAVPHILAGRDIIGYAHSGTGKTAAFAMPILQLLKRNTPDHKEIRTLILTPTRELVLQLEESFKVYSKYLPLSQLSIFGGVLSGSQLAALRKRVDILIATPERLLDLVSQRYIDLSKIEILVLDEADRMLDMGFAEDVKKILKLVSQKRQTLFFSATLPPDVQKFADAMLKNPVEITVNPVPSSMHTINQSVYFVEKTQKADLLINILQDVSILRSLVFTRTKQGADRLVKQLERTGIFAAAIHGNKSQMARQQAVEDFRNSKIRVLVATDIAARGIDIEELPYVVNYELPDVPETYVNRIGKTGRAGTQGTAVSFCDEGQRSDLTNIQKLIGFIMPVEKFQYIH</sequence>
<evidence type="ECO:0000259" key="8">
    <source>
        <dbReference type="PROSITE" id="PS51192"/>
    </source>
</evidence>
<feature type="short sequence motif" description="Q motif" evidence="6">
    <location>
        <begin position="2"/>
        <end position="30"/>
    </location>
</feature>
<evidence type="ECO:0000313" key="11">
    <source>
        <dbReference type="EMBL" id="GEN70340.1"/>
    </source>
</evidence>
<dbReference type="AlphaFoldDB" id="A0A511Y564"/>
<dbReference type="PROSITE" id="PS00039">
    <property type="entry name" value="DEAD_ATP_HELICASE"/>
    <property type="match status" value="1"/>
</dbReference>
<dbReference type="Pfam" id="PF00270">
    <property type="entry name" value="DEAD"/>
    <property type="match status" value="1"/>
</dbReference>
<evidence type="ECO:0000256" key="1">
    <source>
        <dbReference type="ARBA" id="ARBA00022741"/>
    </source>
</evidence>
<name>A0A511Y564_9FLAO</name>
<dbReference type="InterPro" id="IPR050079">
    <property type="entry name" value="DEAD_box_RNA_helicase"/>
</dbReference>
<comment type="caution">
    <text evidence="11">The sequence shown here is derived from an EMBL/GenBank/DDBJ whole genome shotgun (WGS) entry which is preliminary data.</text>
</comment>
<dbReference type="InterPro" id="IPR001650">
    <property type="entry name" value="Helicase_C-like"/>
</dbReference>
<keyword evidence="2 7" id="KW-0378">Hydrolase</keyword>
<dbReference type="GO" id="GO:0016787">
    <property type="term" value="F:hydrolase activity"/>
    <property type="evidence" value="ECO:0007669"/>
    <property type="project" value="UniProtKB-KW"/>
</dbReference>
<dbReference type="Pfam" id="PF00271">
    <property type="entry name" value="Helicase_C"/>
    <property type="match status" value="1"/>
</dbReference>
<dbReference type="GO" id="GO:0005524">
    <property type="term" value="F:ATP binding"/>
    <property type="evidence" value="ECO:0007669"/>
    <property type="project" value="UniProtKB-KW"/>
</dbReference>
<dbReference type="SUPFAM" id="SSF52540">
    <property type="entry name" value="P-loop containing nucleoside triphosphate hydrolases"/>
    <property type="match status" value="1"/>
</dbReference>
<evidence type="ECO:0000259" key="10">
    <source>
        <dbReference type="PROSITE" id="PS51195"/>
    </source>
</evidence>
<dbReference type="InterPro" id="IPR014014">
    <property type="entry name" value="RNA_helicase_DEAD_Q_motif"/>
</dbReference>
<proteinExistence type="inferred from homology"/>
<evidence type="ECO:0000256" key="4">
    <source>
        <dbReference type="ARBA" id="ARBA00022840"/>
    </source>
</evidence>
<dbReference type="InterPro" id="IPR011545">
    <property type="entry name" value="DEAD/DEAH_box_helicase_dom"/>
</dbReference>
<organism evidence="11 12">
    <name type="scientific">Chryseobacterium lathyri</name>
    <dbReference type="NCBI Taxonomy" id="395933"/>
    <lineage>
        <taxon>Bacteria</taxon>
        <taxon>Pseudomonadati</taxon>
        <taxon>Bacteroidota</taxon>
        <taxon>Flavobacteriia</taxon>
        <taxon>Flavobacteriales</taxon>
        <taxon>Weeksellaceae</taxon>
        <taxon>Chryseobacterium group</taxon>
        <taxon>Chryseobacterium</taxon>
    </lineage>
</organism>
<dbReference type="InterPro" id="IPR014001">
    <property type="entry name" value="Helicase_ATP-bd"/>
</dbReference>
<dbReference type="CDD" id="cd18787">
    <property type="entry name" value="SF2_C_DEAD"/>
    <property type="match status" value="1"/>
</dbReference>
<evidence type="ECO:0000256" key="7">
    <source>
        <dbReference type="RuleBase" id="RU000492"/>
    </source>
</evidence>
<dbReference type="Gene3D" id="3.40.50.300">
    <property type="entry name" value="P-loop containing nucleotide triphosphate hydrolases"/>
    <property type="match status" value="2"/>
</dbReference>
<dbReference type="CDD" id="cd00268">
    <property type="entry name" value="DEADc"/>
    <property type="match status" value="1"/>
</dbReference>
<comment type="similarity">
    <text evidence="5 7">Belongs to the DEAD box helicase family.</text>
</comment>
<feature type="domain" description="DEAD-box RNA helicase Q" evidence="10">
    <location>
        <begin position="2"/>
        <end position="30"/>
    </location>
</feature>
<evidence type="ECO:0000256" key="3">
    <source>
        <dbReference type="ARBA" id="ARBA00022806"/>
    </source>
</evidence>
<dbReference type="SMART" id="SM00490">
    <property type="entry name" value="HELICc"/>
    <property type="match status" value="1"/>
</dbReference>
<evidence type="ECO:0000256" key="2">
    <source>
        <dbReference type="ARBA" id="ARBA00022801"/>
    </source>
</evidence>
<feature type="domain" description="Helicase C-terminal" evidence="9">
    <location>
        <begin position="236"/>
        <end position="375"/>
    </location>
</feature>
<dbReference type="PROSITE" id="PS51194">
    <property type="entry name" value="HELICASE_CTER"/>
    <property type="match status" value="1"/>
</dbReference>
<dbReference type="GO" id="GO:0003676">
    <property type="term" value="F:nucleic acid binding"/>
    <property type="evidence" value="ECO:0007669"/>
    <property type="project" value="InterPro"/>
</dbReference>